<proteinExistence type="predicted"/>
<keyword evidence="5" id="KW-1185">Reference proteome</keyword>
<dbReference type="EMBL" id="JADOUE010000001">
    <property type="protein sequence ID" value="MBG6121953.1"/>
    <property type="molecule type" value="Genomic_DNA"/>
</dbReference>
<comment type="caution">
    <text evidence="4">The sequence shown here is derived from an EMBL/GenBank/DDBJ whole genome shotgun (WGS) entry which is preliminary data.</text>
</comment>
<dbReference type="InterPro" id="IPR011438">
    <property type="entry name" value="DUF1541"/>
</dbReference>
<evidence type="ECO:0000313" key="4">
    <source>
        <dbReference type="EMBL" id="MBG6121953.1"/>
    </source>
</evidence>
<dbReference type="Gene3D" id="2.30.30.1210">
    <property type="entry name" value="Domain of unknown function DUF1541"/>
    <property type="match status" value="1"/>
</dbReference>
<feature type="chain" id="PRO_5038942147" description="DUF1541 domain-containing protein" evidence="2">
    <location>
        <begin position="27"/>
        <end position="215"/>
    </location>
</feature>
<dbReference type="Proteomes" id="UP000658613">
    <property type="component" value="Unassembled WGS sequence"/>
</dbReference>
<reference evidence="4" key="1">
    <citation type="submission" date="2020-11" db="EMBL/GenBank/DDBJ databases">
        <title>Sequencing the genomes of 1000 actinobacteria strains.</title>
        <authorList>
            <person name="Klenk H.-P."/>
        </authorList>
    </citation>
    <scope>NUCLEOTIDE SEQUENCE</scope>
    <source>
        <strain evidence="4">DSM 45632</strain>
    </source>
</reference>
<feature type="compositionally biased region" description="Polar residues" evidence="1">
    <location>
        <begin position="36"/>
        <end position="50"/>
    </location>
</feature>
<evidence type="ECO:0000256" key="2">
    <source>
        <dbReference type="SAM" id="SignalP"/>
    </source>
</evidence>
<feature type="domain" description="DUF1541" evidence="3">
    <location>
        <begin position="159"/>
        <end position="208"/>
    </location>
</feature>
<name>A0A931E3R7_9CORY</name>
<keyword evidence="2" id="KW-0732">Signal</keyword>
<feature type="region of interest" description="Disordered" evidence="1">
    <location>
        <begin position="29"/>
        <end position="88"/>
    </location>
</feature>
<evidence type="ECO:0000259" key="3">
    <source>
        <dbReference type="Pfam" id="PF07563"/>
    </source>
</evidence>
<evidence type="ECO:0000313" key="5">
    <source>
        <dbReference type="Proteomes" id="UP000658613"/>
    </source>
</evidence>
<sequence length="215" mass="22727">MNSLTVNPKVLSVAAAVFAGALALSACSPANEKESTQAPTTEAHTMQSQPAEAMEHDHATMTSQAGQEHSGHDHPEDGGPAPEGMVMAENPAYPAGMKVQLDADHMPGMKGSPATIVGAYKTYTYAIDYTPVGGGEPVKNHKWVVQEEIEDAGSQRIPDGTVVTVLADHMKGMQGAKATVVSSTEETVYQVDVQADGMTMKNHKWVTESEIKPAQ</sequence>
<gene>
    <name evidence="4" type="ORF">IW254_000922</name>
</gene>
<dbReference type="AlphaFoldDB" id="A0A931E3R7"/>
<evidence type="ECO:0000256" key="1">
    <source>
        <dbReference type="SAM" id="MobiDB-lite"/>
    </source>
</evidence>
<organism evidence="4 5">
    <name type="scientific">Corynebacterium aquatimens</name>
    <dbReference type="NCBI Taxonomy" id="1190508"/>
    <lineage>
        <taxon>Bacteria</taxon>
        <taxon>Bacillati</taxon>
        <taxon>Actinomycetota</taxon>
        <taxon>Actinomycetes</taxon>
        <taxon>Mycobacteriales</taxon>
        <taxon>Corynebacteriaceae</taxon>
        <taxon>Corynebacterium</taxon>
    </lineage>
</organism>
<dbReference type="Pfam" id="PF07563">
    <property type="entry name" value="DUF1541"/>
    <property type="match status" value="2"/>
</dbReference>
<accession>A0A931E3R7</accession>
<feature type="domain" description="DUF1541" evidence="3">
    <location>
        <begin position="96"/>
        <end position="146"/>
    </location>
</feature>
<protein>
    <recommendedName>
        <fullName evidence="3">DUF1541 domain-containing protein</fullName>
    </recommendedName>
</protein>
<dbReference type="RefSeq" id="WP_196824426.1">
    <property type="nucleotide sequence ID" value="NZ_CP046980.1"/>
</dbReference>
<feature type="signal peptide" evidence="2">
    <location>
        <begin position="1"/>
        <end position="26"/>
    </location>
</feature>